<comment type="caution">
    <text evidence="2">The sequence shown here is derived from an EMBL/GenBank/DDBJ whole genome shotgun (WGS) entry which is preliminary data.</text>
</comment>
<evidence type="ECO:0000259" key="1">
    <source>
        <dbReference type="PROSITE" id="PS50181"/>
    </source>
</evidence>
<reference evidence="2" key="1">
    <citation type="submission" date="2021-02" db="EMBL/GenBank/DDBJ databases">
        <authorList>
            <person name="Nowell W R."/>
        </authorList>
    </citation>
    <scope>NUCLEOTIDE SEQUENCE</scope>
</reference>
<dbReference type="AlphaFoldDB" id="A0A816FTT9"/>
<dbReference type="SUPFAM" id="SSF81383">
    <property type="entry name" value="F-box domain"/>
    <property type="match status" value="1"/>
</dbReference>
<feature type="domain" description="F-box" evidence="1">
    <location>
        <begin position="6"/>
        <end position="53"/>
    </location>
</feature>
<dbReference type="Proteomes" id="UP000663828">
    <property type="component" value="Unassembled WGS sequence"/>
</dbReference>
<protein>
    <recommendedName>
        <fullName evidence="1">F-box domain-containing protein</fullName>
    </recommendedName>
</protein>
<evidence type="ECO:0000313" key="3">
    <source>
        <dbReference type="Proteomes" id="UP000663828"/>
    </source>
</evidence>
<feature type="non-terminal residue" evidence="2">
    <location>
        <position position="1"/>
    </location>
</feature>
<dbReference type="PROSITE" id="PS50181">
    <property type="entry name" value="FBOX"/>
    <property type="match status" value="1"/>
</dbReference>
<organism evidence="2 3">
    <name type="scientific">Adineta ricciae</name>
    <name type="common">Rotifer</name>
    <dbReference type="NCBI Taxonomy" id="249248"/>
    <lineage>
        <taxon>Eukaryota</taxon>
        <taxon>Metazoa</taxon>
        <taxon>Spiralia</taxon>
        <taxon>Gnathifera</taxon>
        <taxon>Rotifera</taxon>
        <taxon>Eurotatoria</taxon>
        <taxon>Bdelloidea</taxon>
        <taxon>Adinetida</taxon>
        <taxon>Adinetidae</taxon>
        <taxon>Adineta</taxon>
    </lineage>
</organism>
<sequence>MSKTVVPSLLTIPIEIVYRILDQMTPKNIMKSLREVCQRLNKIIDTYPPYKKFDRVFLKAGEMDPERFAPLANALKFNK</sequence>
<dbReference type="InterPro" id="IPR036047">
    <property type="entry name" value="F-box-like_dom_sf"/>
</dbReference>
<accession>A0A816FTT9</accession>
<dbReference type="EMBL" id="CAJNOR010012165">
    <property type="protein sequence ID" value="CAF1666064.1"/>
    <property type="molecule type" value="Genomic_DNA"/>
</dbReference>
<keyword evidence="3" id="KW-1185">Reference proteome</keyword>
<gene>
    <name evidence="2" type="ORF">XAT740_LOCUS57790</name>
</gene>
<evidence type="ECO:0000313" key="2">
    <source>
        <dbReference type="EMBL" id="CAF1666064.1"/>
    </source>
</evidence>
<proteinExistence type="predicted"/>
<dbReference type="InterPro" id="IPR001810">
    <property type="entry name" value="F-box_dom"/>
</dbReference>
<name>A0A816FTT9_ADIRI</name>
<dbReference type="Pfam" id="PF00646">
    <property type="entry name" value="F-box"/>
    <property type="match status" value="1"/>
</dbReference>